<reference evidence="7 8" key="2">
    <citation type="journal article" date="2014" name="PLoS ONE">
        <title>Evolution of mitochondria reconstructed from the energy metabolism of living bacteria.</title>
        <authorList>
            <person name="Degli Esposti M."/>
            <person name="Chouaia B."/>
            <person name="Comandatore F."/>
            <person name="Crotti E."/>
            <person name="Sassera D."/>
            <person name="Lievens P.M."/>
            <person name="Daffonchio D."/>
            <person name="Bandi C."/>
        </authorList>
    </citation>
    <scope>NUCLEOTIDE SEQUENCE [LARGE SCALE GENOMIC DNA]</scope>
    <source>
        <strain evidence="7 8">SF2.1</strain>
    </source>
</reference>
<dbReference type="Gene3D" id="1.10.287.470">
    <property type="entry name" value="Helix hairpin bin"/>
    <property type="match status" value="1"/>
</dbReference>
<dbReference type="AlphaFoldDB" id="A0A060QJW4"/>
<protein>
    <submittedName>
        <fullName evidence="7">Uncharacterized protein</fullName>
    </submittedName>
</protein>
<keyword evidence="2" id="KW-0813">Transport</keyword>
<feature type="compositionally biased region" description="Low complexity" evidence="3">
    <location>
        <begin position="46"/>
        <end position="57"/>
    </location>
</feature>
<feature type="region of interest" description="Disordered" evidence="3">
    <location>
        <begin position="38"/>
        <end position="69"/>
    </location>
</feature>
<gene>
    <name evidence="7" type="ORF">ASAP_1516</name>
</gene>
<keyword evidence="4" id="KW-0732">Signal</keyword>
<dbReference type="InterPro" id="IPR051909">
    <property type="entry name" value="MFP_Cation_Efflux"/>
</dbReference>
<dbReference type="Pfam" id="PF25954">
    <property type="entry name" value="Beta-barrel_RND_2"/>
    <property type="match status" value="1"/>
</dbReference>
<accession>A0A060QJW4</accession>
<evidence type="ECO:0000256" key="2">
    <source>
        <dbReference type="ARBA" id="ARBA00022448"/>
    </source>
</evidence>
<dbReference type="Gene3D" id="2.40.50.100">
    <property type="match status" value="1"/>
</dbReference>
<dbReference type="Proteomes" id="UP000027583">
    <property type="component" value="Unassembled WGS sequence"/>
</dbReference>
<comment type="caution">
    <text evidence="7">The sequence shown here is derived from an EMBL/GenBank/DDBJ whole genome shotgun (WGS) entry which is preliminary data.</text>
</comment>
<evidence type="ECO:0000256" key="4">
    <source>
        <dbReference type="SAM" id="SignalP"/>
    </source>
</evidence>
<dbReference type="SUPFAM" id="SSF111369">
    <property type="entry name" value="HlyD-like secretion proteins"/>
    <property type="match status" value="1"/>
</dbReference>
<reference evidence="7 8" key="1">
    <citation type="journal article" date="2014" name="Genome Biol. Evol.">
        <title>Acetic acid bacteria genomes reveal functional traits for adaptation to life in insect guts.</title>
        <authorList>
            <person name="Chouaia B."/>
            <person name="Gaiarsa S."/>
            <person name="Crotti E."/>
            <person name="Comandatore F."/>
            <person name="Degli Esposti M."/>
            <person name="Ricci I."/>
            <person name="Alma A."/>
            <person name="Favia G."/>
            <person name="Bandi C."/>
            <person name="Daffonchio D."/>
        </authorList>
    </citation>
    <scope>NUCLEOTIDE SEQUENCE [LARGE SCALE GENOMIC DNA]</scope>
    <source>
        <strain evidence="7 8">SF2.1</strain>
    </source>
</reference>
<dbReference type="InterPro" id="IPR006143">
    <property type="entry name" value="RND_pump_MFP"/>
</dbReference>
<dbReference type="GO" id="GO:0016020">
    <property type="term" value="C:membrane"/>
    <property type="evidence" value="ECO:0007669"/>
    <property type="project" value="InterPro"/>
</dbReference>
<sequence>MIINPTRRLSARYRCALLALTSLSFALVPEIGLAQAGPVSTPPGTVSAPVAPSVPSAERGPQSPADWPNAPIAISREALRQEGIHTAVTRQGALPPHVDVPAYIDQDDRRSARIHPVGQGRVQSVLVTPGEIVKKGQVLFTYDDFSLSDAHQRLLSAEAAVQQARALRDDARLSYDRARALQGGAISQGEAQRRRSRLQDAEGTVKRSEAIAQNERERLARFSSSSEKTEGLHSSVISPIDGIVNKIVVGVGEEVSGRAAPAVEIDDLSRVWVVSQVGEQQATHLSRGGRQLTWPAPDAKPIESRIDLIEGSVDPMTRHVLVRSLVDNSKRQLRPDMLVKTRLFSTETVHGIVIPASAIQKIGSQPCVFVRLDDTHYQARKVTTGPDLDGRIVVTQGLKPGETVVTDGSFVLKSQALLAPEPNHGEGGQ</sequence>
<dbReference type="InterPro" id="IPR058649">
    <property type="entry name" value="CzcB_C"/>
</dbReference>
<dbReference type="EMBL" id="CBLX010000009">
    <property type="protein sequence ID" value="CDG39561.1"/>
    <property type="molecule type" value="Genomic_DNA"/>
</dbReference>
<dbReference type="PANTHER" id="PTHR30097:SF16">
    <property type="entry name" value="CATION EFFLUX SYSTEM (CZCB-LIKE)"/>
    <property type="match status" value="1"/>
</dbReference>
<feature type="domain" description="CzcB-like C-terminal circularly permuted SH3-like" evidence="6">
    <location>
        <begin position="352"/>
        <end position="413"/>
    </location>
</feature>
<dbReference type="Gene3D" id="2.40.30.170">
    <property type="match status" value="1"/>
</dbReference>
<evidence type="ECO:0000256" key="3">
    <source>
        <dbReference type="SAM" id="MobiDB-lite"/>
    </source>
</evidence>
<evidence type="ECO:0000259" key="6">
    <source>
        <dbReference type="Pfam" id="PF25975"/>
    </source>
</evidence>
<dbReference type="GO" id="GO:0022857">
    <property type="term" value="F:transmembrane transporter activity"/>
    <property type="evidence" value="ECO:0007669"/>
    <property type="project" value="InterPro"/>
</dbReference>
<dbReference type="Gene3D" id="2.40.420.20">
    <property type="match status" value="1"/>
</dbReference>
<feature type="domain" description="CusB-like beta-barrel" evidence="5">
    <location>
        <begin position="270"/>
        <end position="344"/>
    </location>
</feature>
<dbReference type="NCBIfam" id="TIGR01730">
    <property type="entry name" value="RND_mfp"/>
    <property type="match status" value="1"/>
</dbReference>
<feature type="chain" id="PRO_5001586210" evidence="4">
    <location>
        <begin position="27"/>
        <end position="429"/>
    </location>
</feature>
<dbReference type="InterPro" id="IPR058792">
    <property type="entry name" value="Beta-barrel_RND_2"/>
</dbReference>
<name>A0A060QJW4_9PROT</name>
<dbReference type="Pfam" id="PF25975">
    <property type="entry name" value="CzcB_C"/>
    <property type="match status" value="1"/>
</dbReference>
<evidence type="ECO:0000313" key="7">
    <source>
        <dbReference type="EMBL" id="CDG39561.1"/>
    </source>
</evidence>
<dbReference type="eggNOG" id="COG0845">
    <property type="taxonomic scope" value="Bacteria"/>
</dbReference>
<feature type="signal peptide" evidence="4">
    <location>
        <begin position="1"/>
        <end position="26"/>
    </location>
</feature>
<evidence type="ECO:0000313" key="8">
    <source>
        <dbReference type="Proteomes" id="UP000027583"/>
    </source>
</evidence>
<proteinExistence type="inferred from homology"/>
<evidence type="ECO:0000256" key="1">
    <source>
        <dbReference type="ARBA" id="ARBA00009477"/>
    </source>
</evidence>
<comment type="similarity">
    <text evidence="1">Belongs to the membrane fusion protein (MFP) (TC 8.A.1) family.</text>
</comment>
<dbReference type="RefSeq" id="WP_023977259.1">
    <property type="nucleotide sequence ID" value="NZ_CBLX010000009.1"/>
</dbReference>
<organism evidence="7 8">
    <name type="scientific">Asaia bogorensis</name>
    <dbReference type="NCBI Taxonomy" id="91915"/>
    <lineage>
        <taxon>Bacteria</taxon>
        <taxon>Pseudomonadati</taxon>
        <taxon>Pseudomonadota</taxon>
        <taxon>Alphaproteobacteria</taxon>
        <taxon>Acetobacterales</taxon>
        <taxon>Acetobacteraceae</taxon>
        <taxon>Asaia</taxon>
    </lineage>
</organism>
<dbReference type="PANTHER" id="PTHR30097">
    <property type="entry name" value="CATION EFFLUX SYSTEM PROTEIN CUSB"/>
    <property type="match status" value="1"/>
</dbReference>
<evidence type="ECO:0000259" key="5">
    <source>
        <dbReference type="Pfam" id="PF25954"/>
    </source>
</evidence>